<evidence type="ECO:0000313" key="4">
    <source>
        <dbReference type="Proteomes" id="UP000008366"/>
    </source>
</evidence>
<keyword evidence="1" id="KW-0238">DNA-binding</keyword>
<evidence type="ECO:0000313" key="3">
    <source>
        <dbReference type="EMBL" id="GAB96422.1"/>
    </source>
</evidence>
<dbReference type="InterPro" id="IPR011335">
    <property type="entry name" value="Restrct_endonuc-II-like"/>
</dbReference>
<dbReference type="Gene3D" id="3.40.50.10130">
    <property type="match status" value="1"/>
</dbReference>
<dbReference type="GO" id="GO:0003677">
    <property type="term" value="F:DNA binding"/>
    <property type="evidence" value="ECO:0007669"/>
    <property type="project" value="UniProtKB-KW"/>
</dbReference>
<dbReference type="GO" id="GO:0016746">
    <property type="term" value="F:acyltransferase activity"/>
    <property type="evidence" value="ECO:0007669"/>
    <property type="project" value="InterPro"/>
</dbReference>
<evidence type="ECO:0000259" key="2">
    <source>
        <dbReference type="SMART" id="SM00891"/>
    </source>
</evidence>
<evidence type="ECO:0000256" key="1">
    <source>
        <dbReference type="ARBA" id="ARBA00023125"/>
    </source>
</evidence>
<dbReference type="Pfam" id="PF02732">
    <property type="entry name" value="ERCC4"/>
    <property type="match status" value="1"/>
</dbReference>
<accession>K6WWF8</accession>
<keyword evidence="4" id="KW-1185">Reference proteome</keyword>
<dbReference type="STRING" id="1184609.KILIM_038_00110"/>
<dbReference type="eggNOG" id="COG1948">
    <property type="taxonomic scope" value="Bacteria"/>
</dbReference>
<gene>
    <name evidence="3" type="ORF">KILIM_038_00110</name>
</gene>
<dbReference type="Gene3D" id="4.10.320.10">
    <property type="entry name" value="E3-binding domain"/>
    <property type="match status" value="1"/>
</dbReference>
<dbReference type="InterPro" id="IPR036625">
    <property type="entry name" value="E3-bd_dom_sf"/>
</dbReference>
<sequence>MTDDFLIARNTEEESTLPYLVRIPLGRNGIALKVKEMWPRTNKVYCHPAGWPDDAEILERLPVRSCVRRGAAIDLVLDRTRESRSQFVMTRIRGGREAIFWQSARTTKMARPGVSVPTARASGIRDMTVIVDSHERYAWKFSDQQVTVEKRRLDAGDYAVEVAGTVVAAVERKSLADLVATLTSGKLRFVLAELASLPHAAVVVEDRYSGIFKLDRVRPAVVAEGLAECAVRFPGVPIIFAETRSLAQEWTYRFFGAAIAHTDLQEESTARLVALPGGAPLPEREATTAQVRAWARQHGVPVPDRGRLRPEVWESFRRATGHA</sequence>
<organism evidence="3 4">
    <name type="scientific">Kineosphaera limosa NBRC 100340</name>
    <dbReference type="NCBI Taxonomy" id="1184609"/>
    <lineage>
        <taxon>Bacteria</taxon>
        <taxon>Bacillati</taxon>
        <taxon>Actinomycetota</taxon>
        <taxon>Actinomycetes</taxon>
        <taxon>Micrococcales</taxon>
        <taxon>Dermatophilaceae</taxon>
        <taxon>Kineosphaera</taxon>
    </lineage>
</organism>
<dbReference type="SUPFAM" id="SSF52980">
    <property type="entry name" value="Restriction endonuclease-like"/>
    <property type="match status" value="1"/>
</dbReference>
<feature type="domain" description="ERCC4" evidence="2">
    <location>
        <begin position="128"/>
        <end position="208"/>
    </location>
</feature>
<dbReference type="GO" id="GO:0004518">
    <property type="term" value="F:nuclease activity"/>
    <property type="evidence" value="ECO:0007669"/>
    <property type="project" value="InterPro"/>
</dbReference>
<proteinExistence type="predicted"/>
<dbReference type="SMART" id="SM00891">
    <property type="entry name" value="ERCC4"/>
    <property type="match status" value="1"/>
</dbReference>
<dbReference type="GO" id="GO:0006259">
    <property type="term" value="P:DNA metabolic process"/>
    <property type="evidence" value="ECO:0007669"/>
    <property type="project" value="UniProtKB-ARBA"/>
</dbReference>
<dbReference type="EMBL" id="BAHD01000038">
    <property type="protein sequence ID" value="GAB96422.1"/>
    <property type="molecule type" value="Genomic_DNA"/>
</dbReference>
<reference evidence="3 4" key="1">
    <citation type="submission" date="2012-08" db="EMBL/GenBank/DDBJ databases">
        <title>Whole genome shotgun sequence of Kineosphaera limosa NBRC 100340.</title>
        <authorList>
            <person name="Yoshida I."/>
            <person name="Isaki S."/>
            <person name="Hosoyama A."/>
            <person name="Tsuchikane K."/>
            <person name="Katsumata H."/>
            <person name="Ando Y."/>
            <person name="Ohji S."/>
            <person name="Hamada M."/>
            <person name="Tamura T."/>
            <person name="Yamazoe A."/>
            <person name="Yamazaki S."/>
            <person name="Fujita N."/>
        </authorList>
    </citation>
    <scope>NUCLEOTIDE SEQUENCE [LARGE SCALE GENOMIC DNA]</scope>
    <source>
        <strain evidence="3 4">NBRC 100340</strain>
    </source>
</reference>
<dbReference type="InterPro" id="IPR006166">
    <property type="entry name" value="ERCC4_domain"/>
</dbReference>
<name>K6WWF8_9MICO</name>
<dbReference type="Proteomes" id="UP000008366">
    <property type="component" value="Unassembled WGS sequence"/>
</dbReference>
<dbReference type="InterPro" id="IPR055370">
    <property type="entry name" value="Lsr2_DNA-bd"/>
</dbReference>
<protein>
    <recommendedName>
        <fullName evidence="2">ERCC4 domain-containing protein</fullName>
    </recommendedName>
</protein>
<dbReference type="Pfam" id="PF23359">
    <property type="entry name" value="Lsr2_DNA-bd"/>
    <property type="match status" value="1"/>
</dbReference>
<dbReference type="AlphaFoldDB" id="K6WWF8"/>
<comment type="caution">
    <text evidence="3">The sequence shown here is derived from an EMBL/GenBank/DDBJ whole genome shotgun (WGS) entry which is preliminary data.</text>
</comment>